<organism evidence="9 10">
    <name type="scientific">Alkalidesulfovibrio alkalitolerans DSM 16529</name>
    <dbReference type="NCBI Taxonomy" id="1121439"/>
    <lineage>
        <taxon>Bacteria</taxon>
        <taxon>Pseudomonadati</taxon>
        <taxon>Thermodesulfobacteriota</taxon>
        <taxon>Desulfovibrionia</taxon>
        <taxon>Desulfovibrionales</taxon>
        <taxon>Desulfovibrionaceae</taxon>
        <taxon>Alkalidesulfovibrio</taxon>
    </lineage>
</organism>
<keyword evidence="10" id="KW-1185">Reference proteome</keyword>
<feature type="domain" description="tRNA/rRNA methyltransferase SpoU type" evidence="8">
    <location>
        <begin position="24"/>
        <end position="164"/>
    </location>
</feature>
<dbReference type="InterPro" id="IPR001537">
    <property type="entry name" value="SpoU_MeTrfase"/>
</dbReference>
<dbReference type="Pfam" id="PF00588">
    <property type="entry name" value="SpoU_methylase"/>
    <property type="match status" value="1"/>
</dbReference>
<dbReference type="HAMAP" id="MF_02060">
    <property type="entry name" value="tRNA_methyltr_TrmH"/>
    <property type="match status" value="1"/>
</dbReference>
<dbReference type="Proteomes" id="UP000014975">
    <property type="component" value="Unassembled WGS sequence"/>
</dbReference>
<evidence type="ECO:0000256" key="6">
    <source>
        <dbReference type="ARBA" id="ARBA00022884"/>
    </source>
</evidence>
<keyword evidence="3 7" id="KW-0808">Transferase</keyword>
<comment type="caution">
    <text evidence="7">Lacks conserved residue(s) required for the propagation of feature annotation.</text>
</comment>
<keyword evidence="1 7" id="KW-0820">tRNA-binding</keyword>
<gene>
    <name evidence="7" type="primary">trmH</name>
    <name evidence="9" type="ORF">dsat_2660</name>
</gene>
<evidence type="ECO:0000256" key="5">
    <source>
        <dbReference type="ARBA" id="ARBA00022694"/>
    </source>
</evidence>
<dbReference type="RefSeq" id="WP_020886545.1">
    <property type="nucleotide sequence ID" value="NZ_ATHI01000007.1"/>
</dbReference>
<reference evidence="9 10" key="1">
    <citation type="journal article" date="2013" name="Genome Announc.">
        <title>Draft genome sequences for three mercury-methylating, sulfate-reducing bacteria.</title>
        <authorList>
            <person name="Brown S.D."/>
            <person name="Hurt R.A.Jr."/>
            <person name="Gilmour C.C."/>
            <person name="Elias D.A."/>
        </authorList>
    </citation>
    <scope>NUCLEOTIDE SEQUENCE [LARGE SCALE GENOMIC DNA]</scope>
    <source>
        <strain evidence="9 10">DSM 16529</strain>
    </source>
</reference>
<evidence type="ECO:0000256" key="1">
    <source>
        <dbReference type="ARBA" id="ARBA00022555"/>
    </source>
</evidence>
<evidence type="ECO:0000313" key="9">
    <source>
        <dbReference type="EMBL" id="EPR34618.1"/>
    </source>
</evidence>
<dbReference type="PATRIC" id="fig|1121439.3.peg.1063"/>
<dbReference type="STRING" id="1121439.dsat_2660"/>
<evidence type="ECO:0000259" key="8">
    <source>
        <dbReference type="Pfam" id="PF00588"/>
    </source>
</evidence>
<evidence type="ECO:0000313" key="10">
    <source>
        <dbReference type="Proteomes" id="UP000014975"/>
    </source>
</evidence>
<dbReference type="Gene3D" id="3.40.1280.10">
    <property type="match status" value="1"/>
</dbReference>
<dbReference type="GO" id="GO:0141100">
    <property type="term" value="F:tRNA (guanine(18)-2'-O)-methyltransferase activity"/>
    <property type="evidence" value="ECO:0007669"/>
    <property type="project" value="UniProtKB-UniRule"/>
</dbReference>
<comment type="similarity">
    <text evidence="7">Belongs to the class IV-like SAM-binding methyltransferase superfamily. RNA methyltransferase TrmH family.</text>
</comment>
<dbReference type="PANTHER" id="PTHR43453">
    <property type="entry name" value="RRNA METHYLASE-LIKE"/>
    <property type="match status" value="1"/>
</dbReference>
<dbReference type="EC" id="2.1.1.34" evidence="7"/>
<dbReference type="InterPro" id="IPR033671">
    <property type="entry name" value="TrmH"/>
</dbReference>
<dbReference type="CDD" id="cd18092">
    <property type="entry name" value="SpoU-like_TrmH"/>
    <property type="match status" value="1"/>
</dbReference>
<evidence type="ECO:0000256" key="7">
    <source>
        <dbReference type="HAMAP-Rule" id="MF_02060"/>
    </source>
</evidence>
<comment type="caution">
    <text evidence="9">The sequence shown here is derived from an EMBL/GenBank/DDBJ whole genome shotgun (WGS) entry which is preliminary data.</text>
</comment>
<accession>S7UQN4</accession>
<protein>
    <recommendedName>
        <fullName evidence="7">tRNA (guanosine(18)-2'-O)-methyltransferase</fullName>
        <ecNumber evidence="7">2.1.1.34</ecNumber>
    </recommendedName>
    <alternativeName>
        <fullName evidence="7">tRNA [Gm18] methyltransferase</fullName>
    </alternativeName>
</protein>
<keyword evidence="4 7" id="KW-0949">S-adenosyl-L-methionine</keyword>
<dbReference type="SUPFAM" id="SSF75217">
    <property type="entry name" value="alpha/beta knot"/>
    <property type="match status" value="1"/>
</dbReference>
<sequence length="196" mass="22071">MRTCISDRRKERIREVLAKRQKDLTLVFDNVWDPHNVSAVLRSCDAFGVPEVHLYYTTSAFPDIGRKSSASARKWVRRTRHSDARAMTALLRERGMRILATGFSKTAKPLTEWDLAEPTAIVLSNEHGGTSSELLPLCDGMIYIPMSGMVQSFNVSVAGAIILYEAWRQRFAQGAYNRPTFSDEELGALNSEWCGK</sequence>
<dbReference type="PANTHER" id="PTHR43453:SF1">
    <property type="entry name" value="TRNA_RRNA METHYLTRANSFERASE SPOU TYPE DOMAIN-CONTAINING PROTEIN"/>
    <property type="match status" value="1"/>
</dbReference>
<dbReference type="OrthoDB" id="9785673at2"/>
<evidence type="ECO:0000256" key="2">
    <source>
        <dbReference type="ARBA" id="ARBA00022603"/>
    </source>
</evidence>
<evidence type="ECO:0000256" key="4">
    <source>
        <dbReference type="ARBA" id="ARBA00022691"/>
    </source>
</evidence>
<keyword evidence="6 7" id="KW-0694">RNA-binding</keyword>
<dbReference type="AlphaFoldDB" id="S7UQN4"/>
<dbReference type="GO" id="GO:0002938">
    <property type="term" value="P:tRNA guanine ribose methylation"/>
    <property type="evidence" value="ECO:0007669"/>
    <property type="project" value="UniProtKB-UniRule"/>
</dbReference>
<name>S7UQN4_9BACT</name>
<comment type="function">
    <text evidence="7">Catalyzes the 2'-O methylation of guanosine at position 18 in tRNA.</text>
</comment>
<comment type="catalytic activity">
    <reaction evidence="7">
        <text>guanosine(18) in tRNA + S-adenosyl-L-methionine = 2'-O-methylguanosine(18) in tRNA + S-adenosyl-L-homocysteine + H(+)</text>
        <dbReference type="Rhea" id="RHEA:20077"/>
        <dbReference type="Rhea" id="RHEA-COMP:10190"/>
        <dbReference type="Rhea" id="RHEA-COMP:10192"/>
        <dbReference type="ChEBI" id="CHEBI:15378"/>
        <dbReference type="ChEBI" id="CHEBI:57856"/>
        <dbReference type="ChEBI" id="CHEBI:59789"/>
        <dbReference type="ChEBI" id="CHEBI:74269"/>
        <dbReference type="ChEBI" id="CHEBI:74445"/>
        <dbReference type="EC" id="2.1.1.34"/>
    </reaction>
</comment>
<evidence type="ECO:0000256" key="3">
    <source>
        <dbReference type="ARBA" id="ARBA00022679"/>
    </source>
</evidence>
<dbReference type="GO" id="GO:0000049">
    <property type="term" value="F:tRNA binding"/>
    <property type="evidence" value="ECO:0007669"/>
    <property type="project" value="UniProtKB-UniRule"/>
</dbReference>
<keyword evidence="5 7" id="KW-0819">tRNA processing</keyword>
<feature type="binding site" evidence="7">
    <location>
        <position position="101"/>
    </location>
    <ligand>
        <name>S-adenosyl-L-methionine</name>
        <dbReference type="ChEBI" id="CHEBI:59789"/>
    </ligand>
</feature>
<dbReference type="EMBL" id="ATHI01000007">
    <property type="protein sequence ID" value="EPR34618.1"/>
    <property type="molecule type" value="Genomic_DNA"/>
</dbReference>
<dbReference type="eggNOG" id="COG0566">
    <property type="taxonomic scope" value="Bacteria"/>
</dbReference>
<feature type="binding site" evidence="7">
    <location>
        <position position="144"/>
    </location>
    <ligand>
        <name>S-adenosyl-L-methionine</name>
        <dbReference type="ChEBI" id="CHEBI:59789"/>
    </ligand>
</feature>
<keyword evidence="2 7" id="KW-0489">Methyltransferase</keyword>
<proteinExistence type="inferred from homology"/>
<dbReference type="InterPro" id="IPR029026">
    <property type="entry name" value="tRNA_m1G_MTases_N"/>
</dbReference>
<dbReference type="InterPro" id="IPR029028">
    <property type="entry name" value="Alpha/beta_knot_MTases"/>
</dbReference>